<accession>A0A4U6TTT0</accession>
<organism evidence="2 3">
    <name type="scientific">Setaria viridis</name>
    <name type="common">Green bristlegrass</name>
    <name type="synonym">Setaria italica subsp. viridis</name>
    <dbReference type="NCBI Taxonomy" id="4556"/>
    <lineage>
        <taxon>Eukaryota</taxon>
        <taxon>Viridiplantae</taxon>
        <taxon>Streptophyta</taxon>
        <taxon>Embryophyta</taxon>
        <taxon>Tracheophyta</taxon>
        <taxon>Spermatophyta</taxon>
        <taxon>Magnoliopsida</taxon>
        <taxon>Liliopsida</taxon>
        <taxon>Poales</taxon>
        <taxon>Poaceae</taxon>
        <taxon>PACMAD clade</taxon>
        <taxon>Panicoideae</taxon>
        <taxon>Panicodae</taxon>
        <taxon>Paniceae</taxon>
        <taxon>Cenchrinae</taxon>
        <taxon>Setaria</taxon>
    </lineage>
</organism>
<dbReference type="EMBL" id="CM016558">
    <property type="protein sequence ID" value="TKW04945.1"/>
    <property type="molecule type" value="Genomic_DNA"/>
</dbReference>
<dbReference type="AlphaFoldDB" id="A0A4U6TTT0"/>
<keyword evidence="3" id="KW-1185">Reference proteome</keyword>
<sequence length="87" mass="8727">MRTNPADDTATTPPPVVDGRGPAGLPGGRLAAPDMKQPSVPGLGACCTVTAGGYGGGGRGGPRNGASRPLLPRLKRERCRGMSAACW</sequence>
<gene>
    <name evidence="2" type="ORF">SEVIR_7G143633v2</name>
</gene>
<proteinExistence type="predicted"/>
<dbReference type="Proteomes" id="UP000298652">
    <property type="component" value="Chromosome 7"/>
</dbReference>
<evidence type="ECO:0000313" key="3">
    <source>
        <dbReference type="Proteomes" id="UP000298652"/>
    </source>
</evidence>
<protein>
    <submittedName>
        <fullName evidence="2">Uncharacterized protein</fullName>
    </submittedName>
</protein>
<feature type="region of interest" description="Disordered" evidence="1">
    <location>
        <begin position="1"/>
        <end position="31"/>
    </location>
</feature>
<reference evidence="2" key="1">
    <citation type="submission" date="2019-03" db="EMBL/GenBank/DDBJ databases">
        <title>WGS assembly of Setaria viridis.</title>
        <authorList>
            <person name="Huang P."/>
            <person name="Jenkins J."/>
            <person name="Grimwood J."/>
            <person name="Barry K."/>
            <person name="Healey A."/>
            <person name="Mamidi S."/>
            <person name="Sreedasyam A."/>
            <person name="Shu S."/>
            <person name="Feldman M."/>
            <person name="Wu J."/>
            <person name="Yu Y."/>
            <person name="Chen C."/>
            <person name="Johnson J."/>
            <person name="Rokhsar D."/>
            <person name="Baxter I."/>
            <person name="Schmutz J."/>
            <person name="Brutnell T."/>
            <person name="Kellogg E."/>
        </authorList>
    </citation>
    <scope>NUCLEOTIDE SEQUENCE [LARGE SCALE GENOMIC DNA]</scope>
</reference>
<dbReference type="Gramene" id="TKW04945">
    <property type="protein sequence ID" value="TKW04945"/>
    <property type="gene ID" value="SEVIR_7G143633v2"/>
</dbReference>
<feature type="compositionally biased region" description="Low complexity" evidence="1">
    <location>
        <begin position="1"/>
        <end position="11"/>
    </location>
</feature>
<evidence type="ECO:0000313" key="2">
    <source>
        <dbReference type="EMBL" id="TKW04945.1"/>
    </source>
</evidence>
<name>A0A4U6TTT0_SETVI</name>
<evidence type="ECO:0000256" key="1">
    <source>
        <dbReference type="SAM" id="MobiDB-lite"/>
    </source>
</evidence>